<reference evidence="1" key="1">
    <citation type="submission" date="2016-03" db="EMBL/GenBank/DDBJ databases">
        <title>The evolution of Pseudomonas syringae pv. actinidiae in New Zealand.</title>
        <authorList>
            <person name="Taiaroa G."/>
            <person name="Poulter R.T.M."/>
            <person name="Lamont I."/>
            <person name="Stockwell P."/>
            <person name="Butler M.I."/>
        </authorList>
    </citation>
    <scope>NUCLEOTIDE SEQUENCE</scope>
    <source>
        <strain evidence="1">RT811</strain>
        <plasmid evidence="1">pPU_RT811</plasmid>
    </source>
</reference>
<evidence type="ECO:0000313" key="1">
    <source>
        <dbReference type="EMBL" id="ARO45264.1"/>
    </source>
</evidence>
<proteinExistence type="predicted"/>
<organism evidence="1">
    <name type="scientific">Pseudomonas syringae pv. actinidiae</name>
    <dbReference type="NCBI Taxonomy" id="103796"/>
    <lineage>
        <taxon>Bacteria</taxon>
        <taxon>Pseudomonadati</taxon>
        <taxon>Pseudomonadota</taxon>
        <taxon>Gammaproteobacteria</taxon>
        <taxon>Pseudomonadales</taxon>
        <taxon>Pseudomonadaceae</taxon>
        <taxon>Pseudomonas</taxon>
        <taxon>Pseudomonas syringae</taxon>
    </lineage>
</organism>
<dbReference type="EMBL" id="KX009063">
    <property type="protein sequence ID" value="ARO45264.1"/>
    <property type="molecule type" value="Genomic_DNA"/>
</dbReference>
<accession>A0A2P0QFT8</accession>
<name>A0A2P0QFT8_PSESF</name>
<keyword evidence="1" id="KW-0614">Plasmid</keyword>
<dbReference type="RefSeq" id="WP_172687440.1">
    <property type="nucleotide sequence ID" value="NZ_KX009063.1"/>
</dbReference>
<protein>
    <submittedName>
        <fullName evidence="1">Uncharacterized protein</fullName>
    </submittedName>
</protein>
<geneLocation type="plasmid" evidence="1">
    <name>pPU_RT811</name>
</geneLocation>
<sequence>MSDVLSSENTTPLEEHYEKTWREFNVDLEVAVLRDFRRTALPEVKKLKDELNEFVSGTRELTISSAQRLRANVLRRLQIKHYVDSLLSGLAPKYFHMHKTICIEFDTSFEVQYLLQVNKWLELVESLPTEPTKENA</sequence>
<dbReference type="AlphaFoldDB" id="A0A2P0QFT8"/>